<evidence type="ECO:0000256" key="1">
    <source>
        <dbReference type="ARBA" id="ARBA00004613"/>
    </source>
</evidence>
<sequence>FAAHCLDIQNMQRLSTSLLLALFAWNAPMPSAATQSVCLLQDAPKQCGEFCLTALSPMLDHIARHEAEWASSVLQANATGARLARIEALQTAMNIRQKALQEVFPKDIGARLDRLESQQAALLRILSQFDRKIVPPKFELIGTRFFYIEDETRRNWTSAGSSCRQMGTQLATIRSAEELAALRAKLNKERHYWLDITDLEKEGDFMVSASGKRPNFLKWRVGQPNNFSGNQHCVDLLDGLMYDNKCEGLSYYICQSDDDSLD</sequence>
<dbReference type="FunFam" id="3.10.100.10:FF:000178">
    <property type="entry name" value="GM16582"/>
    <property type="match status" value="1"/>
</dbReference>
<dbReference type="InterPro" id="IPR051663">
    <property type="entry name" value="CLec_Tetranectin-domain"/>
</dbReference>
<evidence type="ECO:0000256" key="2">
    <source>
        <dbReference type="ARBA" id="ARBA00022525"/>
    </source>
</evidence>
<comment type="subcellular location">
    <subcellularLocation>
        <location evidence="1">Secreted</location>
    </subcellularLocation>
</comment>
<evidence type="ECO:0000313" key="7">
    <source>
        <dbReference type="EMBL" id="KMY87536.1"/>
    </source>
</evidence>
<dbReference type="InterPro" id="IPR001304">
    <property type="entry name" value="C-type_lectin-like"/>
</dbReference>
<dbReference type="SUPFAM" id="SSF56436">
    <property type="entry name" value="C-type lectin-like"/>
    <property type="match status" value="1"/>
</dbReference>
<name>A0A0J9QU20_DROSI</name>
<dbReference type="Gene3D" id="3.10.100.10">
    <property type="entry name" value="Mannose-Binding Protein A, subunit A"/>
    <property type="match status" value="1"/>
</dbReference>
<dbReference type="InterPro" id="IPR016186">
    <property type="entry name" value="C-type_lectin-like/link_sf"/>
</dbReference>
<evidence type="ECO:0000256" key="3">
    <source>
        <dbReference type="ARBA" id="ARBA00022729"/>
    </source>
</evidence>
<dbReference type="PANTHER" id="PTHR22799:SF1">
    <property type="entry name" value="C-TYPE LECTIN DOMAIN FAMILY 11 MEMBER A"/>
    <property type="match status" value="1"/>
</dbReference>
<organism evidence="7">
    <name type="scientific">Drosophila simulans</name>
    <name type="common">Fruit fly</name>
    <dbReference type="NCBI Taxonomy" id="7240"/>
    <lineage>
        <taxon>Eukaryota</taxon>
        <taxon>Metazoa</taxon>
        <taxon>Ecdysozoa</taxon>
        <taxon>Arthropoda</taxon>
        <taxon>Hexapoda</taxon>
        <taxon>Insecta</taxon>
        <taxon>Pterygota</taxon>
        <taxon>Neoptera</taxon>
        <taxon>Endopterygota</taxon>
        <taxon>Diptera</taxon>
        <taxon>Brachycera</taxon>
        <taxon>Muscomorpha</taxon>
        <taxon>Ephydroidea</taxon>
        <taxon>Drosophilidae</taxon>
        <taxon>Drosophila</taxon>
        <taxon>Sophophora</taxon>
    </lineage>
</organism>
<dbReference type="PANTHER" id="PTHR22799">
    <property type="entry name" value="TETRANECTIN-RELATED"/>
    <property type="match status" value="1"/>
</dbReference>
<dbReference type="GO" id="GO:0008083">
    <property type="term" value="F:growth factor activity"/>
    <property type="evidence" value="ECO:0007669"/>
    <property type="project" value="TreeGrafter"/>
</dbReference>
<dbReference type="GO" id="GO:0030246">
    <property type="term" value="F:carbohydrate binding"/>
    <property type="evidence" value="ECO:0007669"/>
    <property type="project" value="UniProtKB-KW"/>
</dbReference>
<proteinExistence type="predicted"/>
<dbReference type="AlphaFoldDB" id="A0A0J9QU20"/>
<dbReference type="KEGG" id="dsi:Dsimw501_GD11996"/>
<evidence type="ECO:0000259" key="6">
    <source>
        <dbReference type="PROSITE" id="PS50041"/>
    </source>
</evidence>
<keyword evidence="2" id="KW-0964">Secreted</keyword>
<evidence type="ECO:0000256" key="5">
    <source>
        <dbReference type="SAM" id="SignalP"/>
    </source>
</evidence>
<reference evidence="7" key="2">
    <citation type="submission" date="2014-06" db="EMBL/GenBank/DDBJ databases">
        <authorList>
            <person name="Hu T."/>
            <person name="Eisen M.B."/>
            <person name="Thornton K.R."/>
            <person name="Andolfatto P."/>
        </authorList>
    </citation>
    <scope>NUCLEOTIDE SEQUENCE</scope>
    <source>
        <strain evidence="7">W501</strain>
    </source>
</reference>
<keyword evidence="3 5" id="KW-0732">Signal</keyword>
<dbReference type="EMBL" id="CM002910">
    <property type="protein sequence ID" value="KMY87536.1"/>
    <property type="molecule type" value="Genomic_DNA"/>
</dbReference>
<gene>
    <name evidence="7" type="primary">Dsim\GD11996</name>
    <name evidence="7" type="ORF">Dsimw501_GD11996</name>
</gene>
<dbReference type="Proteomes" id="UP000035880">
    <property type="component" value="Chromosome 2L"/>
</dbReference>
<dbReference type="OrthoDB" id="7647695at2759"/>
<feature type="non-terminal residue" evidence="7">
    <location>
        <position position="1"/>
    </location>
</feature>
<dbReference type="GO" id="GO:0005615">
    <property type="term" value="C:extracellular space"/>
    <property type="evidence" value="ECO:0007669"/>
    <property type="project" value="TreeGrafter"/>
</dbReference>
<protein>
    <recommendedName>
        <fullName evidence="6">C-type lectin domain-containing protein</fullName>
    </recommendedName>
</protein>
<dbReference type="Pfam" id="PF00059">
    <property type="entry name" value="Lectin_C"/>
    <property type="match status" value="1"/>
</dbReference>
<feature type="signal peptide" evidence="5">
    <location>
        <begin position="1"/>
        <end position="34"/>
    </location>
</feature>
<dbReference type="Bgee" id="FBgn0183735">
    <property type="expression patterns" value="Expressed in adult organism"/>
</dbReference>
<dbReference type="PROSITE" id="PS50041">
    <property type="entry name" value="C_TYPE_LECTIN_2"/>
    <property type="match status" value="1"/>
</dbReference>
<feature type="chain" id="PRO_5005320816" description="C-type lectin domain-containing protein" evidence="5">
    <location>
        <begin position="35"/>
        <end position="262"/>
    </location>
</feature>
<dbReference type="InterPro" id="IPR016187">
    <property type="entry name" value="CTDL_fold"/>
</dbReference>
<reference evidence="7" key="1">
    <citation type="journal article" date="2013" name="Genome Res.">
        <title>A second-generation assembly of the Drosophila simulans genome provides new insights into patterns of lineage-specific divergence.</title>
        <authorList>
            <person name="Hu T.T."/>
            <person name="Eisen M.B."/>
            <person name="Thornton K.R."/>
            <person name="Andolfatto P."/>
        </authorList>
    </citation>
    <scope>NUCLEOTIDE SEQUENCE [LARGE SCALE GENOMIC DNA]</scope>
    <source>
        <strain evidence="7">W501</strain>
    </source>
</reference>
<accession>A0A0J9QU20</accession>
<keyword evidence="4" id="KW-0430">Lectin</keyword>
<dbReference type="CDD" id="cd00037">
    <property type="entry name" value="CLECT"/>
    <property type="match status" value="1"/>
</dbReference>
<feature type="domain" description="C-type lectin" evidence="6">
    <location>
        <begin position="141"/>
        <end position="255"/>
    </location>
</feature>
<reference evidence="7" key="3">
    <citation type="submission" date="2015-04" db="EMBL/GenBank/DDBJ databases">
        <authorList>
            <consortium name="FlyBase"/>
        </authorList>
    </citation>
    <scope>NUCLEOTIDE SEQUENCE</scope>
    <source>
        <strain evidence="7">W501</strain>
    </source>
</reference>
<dbReference type="SMART" id="SM00034">
    <property type="entry name" value="CLECT"/>
    <property type="match status" value="1"/>
</dbReference>
<evidence type="ECO:0000256" key="4">
    <source>
        <dbReference type="ARBA" id="ARBA00022734"/>
    </source>
</evidence>